<gene>
    <name evidence="4" type="primary">brxC</name>
    <name evidence="4" type="ORF">G3T37_08860</name>
</gene>
<name>A0A7C9PND0_9MICO</name>
<dbReference type="RefSeq" id="WP_163473715.1">
    <property type="nucleotide sequence ID" value="NZ_JAAGWZ010000002.1"/>
</dbReference>
<feature type="domain" description="Probable ATP-binding protein BrxC alpha-helical" evidence="2">
    <location>
        <begin position="863"/>
        <end position="980"/>
    </location>
</feature>
<keyword evidence="5" id="KW-1185">Reference proteome</keyword>
<evidence type="ECO:0000313" key="5">
    <source>
        <dbReference type="Proteomes" id="UP000479756"/>
    </source>
</evidence>
<dbReference type="InterPro" id="IPR058038">
    <property type="entry name" value="BREX_BrxC_wHTH"/>
</dbReference>
<dbReference type="Proteomes" id="UP000479756">
    <property type="component" value="Unassembled WGS sequence"/>
</dbReference>
<accession>A0A7C9PND0</accession>
<dbReference type="NCBIfam" id="NF033441">
    <property type="entry name" value="BREX_BrxC"/>
    <property type="match status" value="1"/>
</dbReference>
<evidence type="ECO:0000259" key="2">
    <source>
        <dbReference type="Pfam" id="PF25792"/>
    </source>
</evidence>
<protein>
    <submittedName>
        <fullName evidence="4">BREX system P-loop protein BrxC</fullName>
    </submittedName>
</protein>
<dbReference type="EMBL" id="JAAGWZ010000002">
    <property type="protein sequence ID" value="NEM91467.1"/>
    <property type="molecule type" value="Genomic_DNA"/>
</dbReference>
<evidence type="ECO:0000259" key="1">
    <source>
        <dbReference type="Pfam" id="PF25791"/>
    </source>
</evidence>
<dbReference type="InterPro" id="IPR058036">
    <property type="entry name" value="BREX_BrxC_4th"/>
</dbReference>
<dbReference type="InterPro" id="IPR047679">
    <property type="entry name" value="BREX_BrxC"/>
</dbReference>
<proteinExistence type="predicted"/>
<organism evidence="4 5">
    <name type="scientific">Galbitalea soli</name>
    <dbReference type="NCBI Taxonomy" id="1268042"/>
    <lineage>
        <taxon>Bacteria</taxon>
        <taxon>Bacillati</taxon>
        <taxon>Actinomycetota</taxon>
        <taxon>Actinomycetes</taxon>
        <taxon>Micrococcales</taxon>
        <taxon>Microbacteriaceae</taxon>
        <taxon>Galbitalea</taxon>
    </lineage>
</organism>
<evidence type="ECO:0000259" key="3">
    <source>
        <dbReference type="Pfam" id="PF25796"/>
    </source>
</evidence>
<dbReference type="SUPFAM" id="SSF52540">
    <property type="entry name" value="P-loop containing nucleoside triphosphate hydrolases"/>
    <property type="match status" value="2"/>
</dbReference>
<dbReference type="Pfam" id="PF25792">
    <property type="entry name" value="BREX_BrxC_helical"/>
    <property type="match status" value="1"/>
</dbReference>
<reference evidence="4 5" key="1">
    <citation type="journal article" date="2014" name="Int. J. Syst. Evol. Microbiol.">
        <title>Description of Galbitalea soli gen. nov., sp. nov., and Frondihabitans sucicola sp. nov.</title>
        <authorList>
            <person name="Kim S.J."/>
            <person name="Lim J.M."/>
            <person name="Ahn J.H."/>
            <person name="Weon H.Y."/>
            <person name="Hamada M."/>
            <person name="Suzuki K."/>
            <person name="Ahn T.Y."/>
            <person name="Kwon S.W."/>
        </authorList>
    </citation>
    <scope>NUCLEOTIDE SEQUENCE [LARGE SCALE GENOMIC DNA]</scope>
    <source>
        <strain evidence="4 5">NBRC 108727</strain>
    </source>
</reference>
<feature type="domain" description="Probable ATP-binding protein BrxC 4th six-stranded beta-sheet" evidence="3">
    <location>
        <begin position="558"/>
        <end position="727"/>
    </location>
</feature>
<dbReference type="Pfam" id="PF25791">
    <property type="entry name" value="WHD_BREX_BrxC"/>
    <property type="match status" value="1"/>
</dbReference>
<dbReference type="AlphaFoldDB" id="A0A7C9PND0"/>
<sequence length="1162" mass="128861">MQLQEIFAKDVQRPIEGVVKADDSQNLGTEVEEYVLTNEAAKGLEQLLEAYTNYTNANGVWISGFFGSGKSHLLKMLAHLLGDVEGQDFPRGEVSETFRAKAEGAFLPALITKADRIPAKSLLFNIDQKAPLISKDQADALLRVFVQVFDESRGYYGDQGFIARFEHQLDEEGQLDAFKDAFRAIAGREWEERRPSFGLPTVRNQVNEAYAQVAGIDATTAPDILKTYQDTYSVSIEDFADEVKAWLDKQEKDFRLNFYVDEVGQFIGNNTHLMLNLQTIAESLNTKCQGRAWIMVTSQEDMDRVIGDRTKQQGNDFSKIQARFKTRVKLTSADVEEVISKRLLEKNDAGTAALSAVYAAESANFKTLFDFVDGAKTYRNYTTEDQFVGTYPFVNYQFPLFQAAIEGISDHNVFEGRNSSVGERSMLGVVQQVAKDIGDVQVGQLATFDRMFAGIRSSLKSAAQRSIDVAERNLENPLAVRLLKALFLVKYVDGFRATARNLTVLVYERFGLDLPALAKQVQEALALLETQTYIQRNGNTYEYLTDLEQDMEKEIKAVDIDASELSARLNKILSGDVIKTSKLKYAKNGQDFAVGYKLDDQVFGQQRELSLHFITPEYPYSPEETRMHSAGKDELLVIMQPDDRVLADLRLLIKTEKYTKRKQTSSLSADEDRILRSKAAQNVEREKELIERIKRAVGSAQLVINAADVASSLQDPLARVTDGFQDLIARTYTQLSLLGGVTYTEQQVAGAANPDQGGMFDATGLSKLAAPGDEVLSHVLRRDRLGEQVTVKALVDTFGAKPYGWGLASIEVVTAYLVGAAKVMLSVDGNMLKRSEVPTILRNTQKHPHAVVAPQKRFDDHKVAAFRSFCIDFLNDPAVTKDPLELAHYGGEKLRAKLDELKARVSGSKYPFVSQLDAPIALLEQVVGKSDEWYLTDFALADKLLEAKDDVIDAIQAFFKGNQRTIYDDAAKLLRDNASNLTYLPHGSDETVTRLLDDPQAFRGNKMTQLKQAADTLSGQISDEVKTSRSDAVGEIVVRRDALLVSAIYADATDEAQARATAQIDATIARIDSEHQIAVIRELANGFEETGYPAILDQLAIARRDTDPDVPPPPVKQTVSIKTITPHGVTGPLETPDDVDTYLAALRGSLIHALEDGKRIAL</sequence>
<dbReference type="Pfam" id="PF25796">
    <property type="entry name" value="BREX_BrxC_4th"/>
    <property type="match status" value="1"/>
</dbReference>
<evidence type="ECO:0000313" key="4">
    <source>
        <dbReference type="EMBL" id="NEM91467.1"/>
    </source>
</evidence>
<feature type="domain" description="Probable ATP-binding protein BrxC winged helix-turn-helix" evidence="1">
    <location>
        <begin position="773"/>
        <end position="842"/>
    </location>
</feature>
<dbReference type="InterPro" id="IPR058037">
    <property type="entry name" value="BREX_BrxC_helical"/>
</dbReference>
<dbReference type="InterPro" id="IPR027417">
    <property type="entry name" value="P-loop_NTPase"/>
</dbReference>
<comment type="caution">
    <text evidence="4">The sequence shown here is derived from an EMBL/GenBank/DDBJ whole genome shotgun (WGS) entry which is preliminary data.</text>
</comment>